<protein>
    <submittedName>
        <fullName evidence="1">Uncharacterized protein</fullName>
    </submittedName>
</protein>
<dbReference type="OrthoDB" id="6955360at2"/>
<evidence type="ECO:0000313" key="1">
    <source>
        <dbReference type="EMBL" id="SMA43514.1"/>
    </source>
</evidence>
<dbReference type="Proteomes" id="UP000196573">
    <property type="component" value="Unassembled WGS sequence"/>
</dbReference>
<reference evidence="1 2" key="1">
    <citation type="submission" date="2017-03" db="EMBL/GenBank/DDBJ databases">
        <authorList>
            <person name="Afonso C.L."/>
            <person name="Miller P.J."/>
            <person name="Scott M.A."/>
            <person name="Spackman E."/>
            <person name="Goraichik I."/>
            <person name="Dimitrov K.M."/>
            <person name="Suarez D.L."/>
            <person name="Swayne D.E."/>
        </authorList>
    </citation>
    <scope>NUCLEOTIDE SEQUENCE [LARGE SCALE GENOMIC DNA]</scope>
    <source>
        <strain evidence="1">SB41UT1</strain>
    </source>
</reference>
<dbReference type="EMBL" id="FWPT01000003">
    <property type="protein sequence ID" value="SMA43514.1"/>
    <property type="molecule type" value="Genomic_DNA"/>
</dbReference>
<name>A0A1X7AHR7_9GAMM</name>
<dbReference type="AlphaFoldDB" id="A0A1X7AHR7"/>
<gene>
    <name evidence="1" type="ORF">EHSB41UT_01612</name>
</gene>
<keyword evidence="2" id="KW-1185">Reference proteome</keyword>
<evidence type="ECO:0000313" key="2">
    <source>
        <dbReference type="Proteomes" id="UP000196573"/>
    </source>
</evidence>
<sequence length="191" mass="20762">MNKFLDFFIIIIFSFSYYAHAKEEMSDEALGTYSGQGGIELSGKFEINAFGGPKWDLGRDEETGALTGVGCSGYVVNDEKRCGARVAMKAGENEGWVVYDNLKGGIEFGESIEGGAPMRISTEEVDNNGTPVNVLKVQMSNKIRYNQLSYTYATATHDNPEAVGFKQTDILSLSIDGDVVGQGNLLIFPTD</sequence>
<accession>A0A1X7AHR7</accession>
<proteinExistence type="predicted"/>
<organism evidence="1 2">
    <name type="scientific">Parendozoicomonas haliclonae</name>
    <dbReference type="NCBI Taxonomy" id="1960125"/>
    <lineage>
        <taxon>Bacteria</taxon>
        <taxon>Pseudomonadati</taxon>
        <taxon>Pseudomonadota</taxon>
        <taxon>Gammaproteobacteria</taxon>
        <taxon>Oceanospirillales</taxon>
        <taxon>Endozoicomonadaceae</taxon>
        <taxon>Parendozoicomonas</taxon>
    </lineage>
</organism>